<dbReference type="EMBL" id="AMQN01008141">
    <property type="status" value="NOT_ANNOTATED_CDS"/>
    <property type="molecule type" value="Genomic_DNA"/>
</dbReference>
<accession>R7UMJ1</accession>
<feature type="compositionally biased region" description="Low complexity" evidence="5">
    <location>
        <begin position="17"/>
        <end position="35"/>
    </location>
</feature>
<keyword evidence="2 4" id="KW-0371">Homeobox</keyword>
<dbReference type="STRING" id="283909.R7UMJ1"/>
<dbReference type="SMART" id="SM00389">
    <property type="entry name" value="HOX"/>
    <property type="match status" value="1"/>
</dbReference>
<reference evidence="7 9" key="2">
    <citation type="journal article" date="2013" name="Nature">
        <title>Insights into bilaterian evolution from three spiralian genomes.</title>
        <authorList>
            <person name="Simakov O."/>
            <person name="Marletaz F."/>
            <person name="Cho S.J."/>
            <person name="Edsinger-Gonzales E."/>
            <person name="Havlak P."/>
            <person name="Hellsten U."/>
            <person name="Kuo D.H."/>
            <person name="Larsson T."/>
            <person name="Lv J."/>
            <person name="Arendt D."/>
            <person name="Savage R."/>
            <person name="Osoegawa K."/>
            <person name="de Jong P."/>
            <person name="Grimwood J."/>
            <person name="Chapman J.A."/>
            <person name="Shapiro H."/>
            <person name="Aerts A."/>
            <person name="Otillar R.P."/>
            <person name="Terry A.Y."/>
            <person name="Boore J.L."/>
            <person name="Grigoriev I.V."/>
            <person name="Lindberg D.R."/>
            <person name="Seaver E.C."/>
            <person name="Weisblat D.A."/>
            <person name="Putnam N.H."/>
            <person name="Rokhsar D.S."/>
        </authorList>
    </citation>
    <scope>NUCLEOTIDE SEQUENCE</scope>
    <source>
        <strain evidence="7 9">I ESC-2004</strain>
    </source>
</reference>
<dbReference type="GO" id="GO:0005634">
    <property type="term" value="C:nucleus"/>
    <property type="evidence" value="ECO:0007669"/>
    <property type="project" value="UniProtKB-SubCell"/>
</dbReference>
<evidence type="ECO:0000259" key="6">
    <source>
        <dbReference type="PROSITE" id="PS50071"/>
    </source>
</evidence>
<feature type="compositionally biased region" description="Polar residues" evidence="5">
    <location>
        <begin position="1"/>
        <end position="13"/>
    </location>
</feature>
<sequence length="227" mass="24669">MTRSTRTRGQNPKYQEARPAASAPSNRATPATSATKTKKARENHPPATIAIMMSWLVRNLFDPYPSDEEKSEMATAGKITVLQVINWFINARRRVLPGLLAPHGIPLEDVVRPKRNKTAVKRLGRPALSPSILFQQLAAVASSALMQVPPTVSTDDEYASSAGQCSPQSVDEDSDHDYCQSLSAPASNPLQLLCQVASVASVATVKNSTQLAIEDAPPMEFAQYYSY</sequence>
<name>R7UMJ1_CAPTE</name>
<evidence type="ECO:0000313" key="8">
    <source>
        <dbReference type="EnsemblMetazoa" id="CapteP181110"/>
    </source>
</evidence>
<dbReference type="AlphaFoldDB" id="R7UMJ1"/>
<dbReference type="OrthoDB" id="10056939at2759"/>
<evidence type="ECO:0000313" key="7">
    <source>
        <dbReference type="EMBL" id="ELU04462.1"/>
    </source>
</evidence>
<dbReference type="GO" id="GO:0003677">
    <property type="term" value="F:DNA binding"/>
    <property type="evidence" value="ECO:0007669"/>
    <property type="project" value="UniProtKB-UniRule"/>
</dbReference>
<evidence type="ECO:0000313" key="9">
    <source>
        <dbReference type="Proteomes" id="UP000014760"/>
    </source>
</evidence>
<dbReference type="InterPro" id="IPR008422">
    <property type="entry name" value="KN_HD"/>
</dbReference>
<keyword evidence="9" id="KW-1185">Reference proteome</keyword>
<dbReference type="HOGENOM" id="CLU_1220716_0_0_1"/>
<reference evidence="8" key="3">
    <citation type="submission" date="2015-06" db="UniProtKB">
        <authorList>
            <consortium name="EnsemblMetazoa"/>
        </authorList>
    </citation>
    <scope>IDENTIFICATION</scope>
</reference>
<organism evidence="7">
    <name type="scientific">Capitella teleta</name>
    <name type="common">Polychaete worm</name>
    <dbReference type="NCBI Taxonomy" id="283909"/>
    <lineage>
        <taxon>Eukaryota</taxon>
        <taxon>Metazoa</taxon>
        <taxon>Spiralia</taxon>
        <taxon>Lophotrochozoa</taxon>
        <taxon>Annelida</taxon>
        <taxon>Polychaeta</taxon>
        <taxon>Sedentaria</taxon>
        <taxon>Scolecida</taxon>
        <taxon>Capitellidae</taxon>
        <taxon>Capitella</taxon>
    </lineage>
</organism>
<feature type="domain" description="Homeobox" evidence="6">
    <location>
        <begin position="35"/>
        <end position="94"/>
    </location>
</feature>
<dbReference type="PROSITE" id="PS50071">
    <property type="entry name" value="HOMEOBOX_2"/>
    <property type="match status" value="1"/>
</dbReference>
<evidence type="ECO:0000256" key="1">
    <source>
        <dbReference type="ARBA" id="ARBA00023125"/>
    </source>
</evidence>
<dbReference type="EMBL" id="KB302274">
    <property type="protein sequence ID" value="ELU04462.1"/>
    <property type="molecule type" value="Genomic_DNA"/>
</dbReference>
<dbReference type="GO" id="GO:0006355">
    <property type="term" value="P:regulation of DNA-templated transcription"/>
    <property type="evidence" value="ECO:0007669"/>
    <property type="project" value="InterPro"/>
</dbReference>
<feature type="region of interest" description="Disordered" evidence="5">
    <location>
        <begin position="152"/>
        <end position="176"/>
    </location>
</feature>
<reference evidence="9" key="1">
    <citation type="submission" date="2012-12" db="EMBL/GenBank/DDBJ databases">
        <authorList>
            <person name="Hellsten U."/>
            <person name="Grimwood J."/>
            <person name="Chapman J.A."/>
            <person name="Shapiro H."/>
            <person name="Aerts A."/>
            <person name="Otillar R.P."/>
            <person name="Terry A.Y."/>
            <person name="Boore J.L."/>
            <person name="Simakov O."/>
            <person name="Marletaz F."/>
            <person name="Cho S.-J."/>
            <person name="Edsinger-Gonzales E."/>
            <person name="Havlak P."/>
            <person name="Kuo D.-H."/>
            <person name="Larsson T."/>
            <person name="Lv J."/>
            <person name="Arendt D."/>
            <person name="Savage R."/>
            <person name="Osoegawa K."/>
            <person name="de Jong P."/>
            <person name="Lindberg D.R."/>
            <person name="Seaver E.C."/>
            <person name="Weisblat D.A."/>
            <person name="Putnam N.H."/>
            <person name="Grigoriev I.V."/>
            <person name="Rokhsar D.S."/>
        </authorList>
    </citation>
    <scope>NUCLEOTIDE SEQUENCE</scope>
    <source>
        <strain evidence="9">I ESC-2004</strain>
    </source>
</reference>
<feature type="region of interest" description="Disordered" evidence="5">
    <location>
        <begin position="1"/>
        <end position="45"/>
    </location>
</feature>
<dbReference type="Gene3D" id="1.10.10.60">
    <property type="entry name" value="Homeodomain-like"/>
    <property type="match status" value="1"/>
</dbReference>
<evidence type="ECO:0000256" key="4">
    <source>
        <dbReference type="PROSITE-ProRule" id="PRU00108"/>
    </source>
</evidence>
<dbReference type="InterPro" id="IPR009057">
    <property type="entry name" value="Homeodomain-like_sf"/>
</dbReference>
<keyword evidence="3 4" id="KW-0539">Nucleus</keyword>
<dbReference type="EnsemblMetazoa" id="CapteT181110">
    <property type="protein sequence ID" value="CapteP181110"/>
    <property type="gene ID" value="CapteG181110"/>
</dbReference>
<gene>
    <name evidence="7" type="ORF">CAPTEDRAFT_181110</name>
</gene>
<dbReference type="Proteomes" id="UP000014760">
    <property type="component" value="Unassembled WGS sequence"/>
</dbReference>
<protein>
    <recommendedName>
        <fullName evidence="6">Homeobox domain-containing protein</fullName>
    </recommendedName>
</protein>
<dbReference type="InterPro" id="IPR001356">
    <property type="entry name" value="HD"/>
</dbReference>
<dbReference type="Pfam" id="PF05920">
    <property type="entry name" value="Homeobox_KN"/>
    <property type="match status" value="1"/>
</dbReference>
<keyword evidence="1 4" id="KW-0238">DNA-binding</keyword>
<comment type="subcellular location">
    <subcellularLocation>
        <location evidence="4">Nucleus</location>
    </subcellularLocation>
</comment>
<evidence type="ECO:0000256" key="2">
    <source>
        <dbReference type="ARBA" id="ARBA00023155"/>
    </source>
</evidence>
<evidence type="ECO:0000256" key="5">
    <source>
        <dbReference type="SAM" id="MobiDB-lite"/>
    </source>
</evidence>
<proteinExistence type="predicted"/>
<feature type="DNA-binding region" description="Homeobox" evidence="4">
    <location>
        <begin position="37"/>
        <end position="95"/>
    </location>
</feature>
<dbReference type="SUPFAM" id="SSF46689">
    <property type="entry name" value="Homeodomain-like"/>
    <property type="match status" value="1"/>
</dbReference>
<dbReference type="PANTHER" id="PTHR11850">
    <property type="entry name" value="HOMEOBOX PROTEIN TRANSCRIPTION FACTORS"/>
    <property type="match status" value="1"/>
</dbReference>
<evidence type="ECO:0000256" key="3">
    <source>
        <dbReference type="ARBA" id="ARBA00023242"/>
    </source>
</evidence>
<dbReference type="InterPro" id="IPR050224">
    <property type="entry name" value="TALE_homeobox"/>
</dbReference>
<dbReference type="CDD" id="cd00086">
    <property type="entry name" value="homeodomain"/>
    <property type="match status" value="1"/>
</dbReference>